<keyword evidence="7" id="KW-1185">Reference proteome</keyword>
<dbReference type="SUPFAM" id="SSF103481">
    <property type="entry name" value="Multidrug resistance efflux transporter EmrE"/>
    <property type="match status" value="1"/>
</dbReference>
<dbReference type="InterPro" id="IPR037185">
    <property type="entry name" value="EmrE-like"/>
</dbReference>
<evidence type="ECO:0000256" key="2">
    <source>
        <dbReference type="ARBA" id="ARBA00007863"/>
    </source>
</evidence>
<dbReference type="AlphaFoldDB" id="A0A1S3YEX1"/>
<name>A0A1S3YEX1_TOBAC</name>
<keyword evidence="6" id="KW-0472">Membrane</keyword>
<keyword evidence="4" id="KW-0812">Transmembrane</keyword>
<keyword evidence="5" id="KW-1133">Transmembrane helix</keyword>
<dbReference type="PANTHER" id="PTHR14233">
    <property type="entry name" value="DUF914-RELATED"/>
    <property type="match status" value="1"/>
</dbReference>
<dbReference type="GO" id="GO:0022857">
    <property type="term" value="F:transmembrane transporter activity"/>
    <property type="evidence" value="ECO:0007669"/>
    <property type="project" value="InterPro"/>
</dbReference>
<reference evidence="7" key="1">
    <citation type="journal article" date="2014" name="Nat. Commun.">
        <title>The tobacco genome sequence and its comparison with those of tomato and potato.</title>
        <authorList>
            <person name="Sierro N."/>
            <person name="Battey J.N."/>
            <person name="Ouadi S."/>
            <person name="Bakaher N."/>
            <person name="Bovet L."/>
            <person name="Willig A."/>
            <person name="Goepfert S."/>
            <person name="Peitsch M.C."/>
            <person name="Ivanov N.V."/>
        </authorList>
    </citation>
    <scope>NUCLEOTIDE SEQUENCE [LARGE SCALE GENOMIC DNA]</scope>
</reference>
<proteinExistence type="inferred from homology"/>
<organism evidence="7 8">
    <name type="scientific">Nicotiana tabacum</name>
    <name type="common">Common tobacco</name>
    <dbReference type="NCBI Taxonomy" id="4097"/>
    <lineage>
        <taxon>Eukaryota</taxon>
        <taxon>Viridiplantae</taxon>
        <taxon>Streptophyta</taxon>
        <taxon>Embryophyta</taxon>
        <taxon>Tracheophyta</taxon>
        <taxon>Spermatophyta</taxon>
        <taxon>Magnoliopsida</taxon>
        <taxon>eudicotyledons</taxon>
        <taxon>Gunneridae</taxon>
        <taxon>Pentapetalae</taxon>
        <taxon>asterids</taxon>
        <taxon>lamiids</taxon>
        <taxon>Solanales</taxon>
        <taxon>Solanaceae</taxon>
        <taxon>Nicotianoideae</taxon>
        <taxon>Nicotianeae</taxon>
        <taxon>Nicotiana</taxon>
    </lineage>
</organism>
<dbReference type="Proteomes" id="UP000790787">
    <property type="component" value="Chromosome 8"/>
</dbReference>
<dbReference type="RefSeq" id="XP_016450552.2">
    <property type="nucleotide sequence ID" value="XM_016595066.2"/>
</dbReference>
<evidence type="ECO:0000256" key="6">
    <source>
        <dbReference type="ARBA" id="ARBA00023136"/>
    </source>
</evidence>
<dbReference type="InterPro" id="IPR009262">
    <property type="entry name" value="SLC35_F1/F2/F6"/>
</dbReference>
<gene>
    <name evidence="8" type="primary">LOC107775336</name>
</gene>
<evidence type="ECO:0000256" key="1">
    <source>
        <dbReference type="ARBA" id="ARBA00004141"/>
    </source>
</evidence>
<protein>
    <submittedName>
        <fullName evidence="8">Uncharacterized protein LOC107775336 isoform X2</fullName>
    </submittedName>
</protein>
<evidence type="ECO:0000313" key="7">
    <source>
        <dbReference type="Proteomes" id="UP000790787"/>
    </source>
</evidence>
<dbReference type="InterPro" id="IPR052221">
    <property type="entry name" value="SLC35F_Transporter"/>
</dbReference>
<dbReference type="GeneID" id="107775336"/>
<comment type="similarity">
    <text evidence="2">Belongs to the SLC35F solute transporter family.</text>
</comment>
<evidence type="ECO:0000256" key="3">
    <source>
        <dbReference type="ARBA" id="ARBA00022448"/>
    </source>
</evidence>
<evidence type="ECO:0000256" key="5">
    <source>
        <dbReference type="ARBA" id="ARBA00022989"/>
    </source>
</evidence>
<reference evidence="8" key="2">
    <citation type="submission" date="2025-08" db="UniProtKB">
        <authorList>
            <consortium name="RefSeq"/>
        </authorList>
    </citation>
    <scope>IDENTIFICATION</scope>
    <source>
        <tissue evidence="8">Leaf</tissue>
    </source>
</reference>
<evidence type="ECO:0000256" key="4">
    <source>
        <dbReference type="ARBA" id="ARBA00022692"/>
    </source>
</evidence>
<dbReference type="OrthoDB" id="429955at2759"/>
<sequence length="318" mass="34920">MVNAKGIWTKKTLLSLLLGQFLSLLITATGFSSSELARKGINAPTSQSFLNYVLLALVYGGFMIYRRKPLKAKWYYYVLLGIVDVEANFLVVKAYQYTSLTSVMLLDCWTIPCVLLFTWFFLKTKYIPRKLVAVAICIAGLVLVIFSDVHAADRSSGSNPLKGDILVIAGATLYAVTNVSEEFFVKSADRVELMAFLGLFGAIVSACQISILERNELKSIRWSAGAMSGATMLNLALLTSDMWAVLIRIFAYHEKVDWMYYVAFAAVAVGLLVYSGGDKVDQNLADVADESVGQSKRFDEEAGLDNPAQKDGSVSSKT</sequence>
<dbReference type="RefSeq" id="XP_016450552.1">
    <property type="nucleotide sequence ID" value="XM_016595066.1"/>
</dbReference>
<comment type="subcellular location">
    <subcellularLocation>
        <location evidence="1">Membrane</location>
        <topology evidence="1">Multi-pass membrane protein</topology>
    </subcellularLocation>
</comment>
<keyword evidence="3" id="KW-0813">Transport</keyword>
<dbReference type="PANTHER" id="PTHR14233:SF4">
    <property type="entry name" value="SOLUTE CARRIER FAMILY 35 MEMBER F2"/>
    <property type="match status" value="1"/>
</dbReference>
<evidence type="ECO:0000313" key="8">
    <source>
        <dbReference type="RefSeq" id="XP_016450552.2"/>
    </source>
</evidence>
<dbReference type="GO" id="GO:0016020">
    <property type="term" value="C:membrane"/>
    <property type="evidence" value="ECO:0007669"/>
    <property type="project" value="UniProtKB-SubCell"/>
</dbReference>
<accession>A0A1S3YEX1</accession>
<dbReference type="Pfam" id="PF06027">
    <property type="entry name" value="SLC35F"/>
    <property type="match status" value="2"/>
</dbReference>